<name>A0A2N3PWC8_9PROT</name>
<proteinExistence type="predicted"/>
<accession>A0A2N3PWC8</accession>
<keyword evidence="3" id="KW-1185">Reference proteome</keyword>
<feature type="chain" id="PRO_5014884936" evidence="1">
    <location>
        <begin position="28"/>
        <end position="447"/>
    </location>
</feature>
<keyword evidence="2" id="KW-0645">Protease</keyword>
<dbReference type="AlphaFoldDB" id="A0A2N3PWC8"/>
<reference evidence="3" key="1">
    <citation type="submission" date="2017-12" db="EMBL/GenBank/DDBJ databases">
        <title>Draft genome sequence of Telmatospirillum siberiense 26-4b1T, an acidotolerant peatland alphaproteobacterium potentially involved in sulfur cycling.</title>
        <authorList>
            <person name="Hausmann B."/>
            <person name="Pjevac P."/>
            <person name="Schreck K."/>
            <person name="Herbold C.W."/>
            <person name="Daims H."/>
            <person name="Wagner M."/>
            <person name="Pester M."/>
            <person name="Loy A."/>
        </authorList>
    </citation>
    <scope>NUCLEOTIDE SEQUENCE [LARGE SCALE GENOMIC DNA]</scope>
    <source>
        <strain evidence="3">26-4b1</strain>
    </source>
</reference>
<dbReference type="PRINTS" id="PR00834">
    <property type="entry name" value="PROTEASES2C"/>
</dbReference>
<gene>
    <name evidence="2" type="ORF">CWS72_10270</name>
</gene>
<comment type="caution">
    <text evidence="2">The sequence shown here is derived from an EMBL/GenBank/DDBJ whole genome shotgun (WGS) entry which is preliminary data.</text>
</comment>
<dbReference type="SUPFAM" id="SSF50494">
    <property type="entry name" value="Trypsin-like serine proteases"/>
    <property type="match status" value="1"/>
</dbReference>
<dbReference type="EMBL" id="PIUM01000009">
    <property type="protein sequence ID" value="PKU24709.1"/>
    <property type="molecule type" value="Genomic_DNA"/>
</dbReference>
<sequence length="447" mass="48302">MGSLSKTFRFAVLCVAMMASTGSGARAQSSPGAPPAAEPPSAVAEQIYAEARPKLLQIRTMLTAAGRQASIGSGFLVGDGQAITNYHVVSQYVMEPGTYTLEYVAMDGGRGSLQVIAVDVADDLAVVRLDKDDRPHFDFDPRALARTLPKGERLYSLGNPLDLGFAIIEGTYNGLVERSYGERIHFSASLNPGVSGGPALSTDGRVVGVNVARMVRGEQVSFLVPAIKARTLLAEAVGKPVPAPSALKEDVGRQLTAWQTGFFKAFTELGMREVAFGAYQVPESLAPWFSCWANTNAGENPKPRATVNTSFCNSNSQLFIAPDLSSGMIHMSHSLLRNGDLNDFQFASFLSQLTNLWGTGNQGGKWQSQTTCHDDFLALAGNHPPLRGIWCARAYRPFNGLYDVWMLAITQDGSQQALVSRLALEGTDYDTAISVARHFLEMIQWKK</sequence>
<dbReference type="OrthoDB" id="7355124at2"/>
<dbReference type="InterPro" id="IPR001940">
    <property type="entry name" value="Peptidase_S1C"/>
</dbReference>
<evidence type="ECO:0000313" key="2">
    <source>
        <dbReference type="EMBL" id="PKU24709.1"/>
    </source>
</evidence>
<feature type="signal peptide" evidence="1">
    <location>
        <begin position="1"/>
        <end position="27"/>
    </location>
</feature>
<dbReference type="Proteomes" id="UP000233293">
    <property type="component" value="Unassembled WGS sequence"/>
</dbReference>
<organism evidence="2 3">
    <name type="scientific">Telmatospirillum siberiense</name>
    <dbReference type="NCBI Taxonomy" id="382514"/>
    <lineage>
        <taxon>Bacteria</taxon>
        <taxon>Pseudomonadati</taxon>
        <taxon>Pseudomonadota</taxon>
        <taxon>Alphaproteobacteria</taxon>
        <taxon>Rhodospirillales</taxon>
        <taxon>Rhodospirillaceae</taxon>
        <taxon>Telmatospirillum</taxon>
    </lineage>
</organism>
<dbReference type="GO" id="GO:0006508">
    <property type="term" value="P:proteolysis"/>
    <property type="evidence" value="ECO:0007669"/>
    <property type="project" value="UniProtKB-KW"/>
</dbReference>
<dbReference type="Pfam" id="PF13365">
    <property type="entry name" value="Trypsin_2"/>
    <property type="match status" value="1"/>
</dbReference>
<dbReference type="Gene3D" id="2.40.10.120">
    <property type="match status" value="1"/>
</dbReference>
<dbReference type="PANTHER" id="PTHR43019:SF23">
    <property type="entry name" value="PROTEASE DO-LIKE 5, CHLOROPLASTIC"/>
    <property type="match status" value="1"/>
</dbReference>
<evidence type="ECO:0000256" key="1">
    <source>
        <dbReference type="SAM" id="SignalP"/>
    </source>
</evidence>
<keyword evidence="2" id="KW-0378">Hydrolase</keyword>
<dbReference type="PANTHER" id="PTHR43019">
    <property type="entry name" value="SERINE ENDOPROTEASE DEGS"/>
    <property type="match status" value="1"/>
</dbReference>
<evidence type="ECO:0000313" key="3">
    <source>
        <dbReference type="Proteomes" id="UP000233293"/>
    </source>
</evidence>
<dbReference type="GO" id="GO:0004252">
    <property type="term" value="F:serine-type endopeptidase activity"/>
    <property type="evidence" value="ECO:0007669"/>
    <property type="project" value="InterPro"/>
</dbReference>
<dbReference type="InterPro" id="IPR009003">
    <property type="entry name" value="Peptidase_S1_PA"/>
</dbReference>
<keyword evidence="1" id="KW-0732">Signal</keyword>
<protein>
    <submittedName>
        <fullName evidence="2">Serine protease</fullName>
    </submittedName>
</protein>